<feature type="compositionally biased region" description="Basic and acidic residues" evidence="1">
    <location>
        <begin position="214"/>
        <end position="227"/>
    </location>
</feature>
<proteinExistence type="predicted"/>
<evidence type="ECO:0000256" key="1">
    <source>
        <dbReference type="SAM" id="MobiDB-lite"/>
    </source>
</evidence>
<feature type="region of interest" description="Disordered" evidence="1">
    <location>
        <begin position="21"/>
        <end position="87"/>
    </location>
</feature>
<feature type="compositionally biased region" description="Basic and acidic residues" evidence="1">
    <location>
        <begin position="51"/>
        <end position="60"/>
    </location>
</feature>
<gene>
    <name evidence="2" type="ORF">B0T14DRAFT_263298</name>
</gene>
<dbReference type="EMBL" id="JAULSU010000005">
    <property type="protein sequence ID" value="KAK0617260.1"/>
    <property type="molecule type" value="Genomic_DNA"/>
</dbReference>
<comment type="caution">
    <text evidence="2">The sequence shown here is derived from an EMBL/GenBank/DDBJ whole genome shotgun (WGS) entry which is preliminary data.</text>
</comment>
<feature type="region of interest" description="Disordered" evidence="1">
    <location>
        <begin position="198"/>
        <end position="262"/>
    </location>
</feature>
<sequence>MAQTKGPSLATPAQVVLKTQVPKLRRKLQKTVTKQRSSGARRLGLGASNEALHDNKDDAANRGPAQAQPCLPSIPLPGPDTSDSKWSELFRGHGCLHHQDSQSTNSLASPVNIIPEFYHLAVSDVQHRRQQQQQQQQQQKPRTTSSSQRPAVTMRRRAKTPIFSIGQLDTIPRPGNALGKTSSVELIAEQYRALLESRGSAYSDSHSEPPPSRHGQDATDSIRRQQSSDELNVTTPIHAPNHTLQQQPPHPQLGSSPISDDGTLVSFEEETVYFKPVSFSPEPLSPPLHSNFDDYGRFRSPSPPAPDNLSLQICLDLLTRDLSSALANRPGRNSSETSALQVWVMIEAYERLRDQLAERGAEGLESMLDMWLRALYTVHDSLTGRSESESEYEGMGVEELD</sequence>
<evidence type="ECO:0008006" key="4">
    <source>
        <dbReference type="Google" id="ProtNLM"/>
    </source>
</evidence>
<reference evidence="2" key="1">
    <citation type="submission" date="2023-06" db="EMBL/GenBank/DDBJ databases">
        <title>Genome-scale phylogeny and comparative genomics of the fungal order Sordariales.</title>
        <authorList>
            <consortium name="Lawrence Berkeley National Laboratory"/>
            <person name="Hensen N."/>
            <person name="Bonometti L."/>
            <person name="Westerberg I."/>
            <person name="Brannstrom I.O."/>
            <person name="Guillou S."/>
            <person name="Cros-Aarteil S."/>
            <person name="Calhoun S."/>
            <person name="Haridas S."/>
            <person name="Kuo A."/>
            <person name="Mondo S."/>
            <person name="Pangilinan J."/>
            <person name="Riley R."/>
            <person name="Labutti K."/>
            <person name="Andreopoulos B."/>
            <person name="Lipzen A."/>
            <person name="Chen C."/>
            <person name="Yanf M."/>
            <person name="Daum C."/>
            <person name="Ng V."/>
            <person name="Clum A."/>
            <person name="Steindorff A."/>
            <person name="Ohm R."/>
            <person name="Martin F."/>
            <person name="Silar P."/>
            <person name="Natvig D."/>
            <person name="Lalanne C."/>
            <person name="Gautier V."/>
            <person name="Ament-Velasquez S.L."/>
            <person name="Kruys A."/>
            <person name="Hutchinson M.I."/>
            <person name="Powell A.J."/>
            <person name="Barry K."/>
            <person name="Miller A.N."/>
            <person name="Grigoriev I.V."/>
            <person name="Debuchy R."/>
            <person name="Gladieux P."/>
            <person name="Thoren M.H."/>
            <person name="Johannesson H."/>
        </authorList>
    </citation>
    <scope>NUCLEOTIDE SEQUENCE</scope>
    <source>
        <strain evidence="2">CBS 606.72</strain>
    </source>
</reference>
<organism evidence="2 3">
    <name type="scientific">Immersiella caudata</name>
    <dbReference type="NCBI Taxonomy" id="314043"/>
    <lineage>
        <taxon>Eukaryota</taxon>
        <taxon>Fungi</taxon>
        <taxon>Dikarya</taxon>
        <taxon>Ascomycota</taxon>
        <taxon>Pezizomycotina</taxon>
        <taxon>Sordariomycetes</taxon>
        <taxon>Sordariomycetidae</taxon>
        <taxon>Sordariales</taxon>
        <taxon>Lasiosphaeriaceae</taxon>
        <taxon>Immersiella</taxon>
    </lineage>
</organism>
<protein>
    <recommendedName>
        <fullName evidence="4">Mating-type switching protein swi10</fullName>
    </recommendedName>
</protein>
<dbReference type="AlphaFoldDB" id="A0AA39WKU1"/>
<dbReference type="Proteomes" id="UP001175000">
    <property type="component" value="Unassembled WGS sequence"/>
</dbReference>
<evidence type="ECO:0000313" key="2">
    <source>
        <dbReference type="EMBL" id="KAK0617260.1"/>
    </source>
</evidence>
<evidence type="ECO:0000313" key="3">
    <source>
        <dbReference type="Proteomes" id="UP001175000"/>
    </source>
</evidence>
<feature type="compositionally biased region" description="Polar residues" evidence="1">
    <location>
        <begin position="140"/>
        <end position="150"/>
    </location>
</feature>
<name>A0AA39WKU1_9PEZI</name>
<keyword evidence="3" id="KW-1185">Reference proteome</keyword>
<feature type="region of interest" description="Disordered" evidence="1">
    <location>
        <begin position="125"/>
        <end position="178"/>
    </location>
</feature>
<accession>A0AA39WKU1</accession>